<organism evidence="2 3">
    <name type="scientific">Mycena pura</name>
    <dbReference type="NCBI Taxonomy" id="153505"/>
    <lineage>
        <taxon>Eukaryota</taxon>
        <taxon>Fungi</taxon>
        <taxon>Dikarya</taxon>
        <taxon>Basidiomycota</taxon>
        <taxon>Agaricomycotina</taxon>
        <taxon>Agaricomycetes</taxon>
        <taxon>Agaricomycetidae</taxon>
        <taxon>Agaricales</taxon>
        <taxon>Marasmiineae</taxon>
        <taxon>Mycenaceae</taxon>
        <taxon>Mycena</taxon>
    </lineage>
</organism>
<gene>
    <name evidence="2" type="ORF">GGX14DRAFT_395724</name>
</gene>
<feature type="signal peptide" evidence="1">
    <location>
        <begin position="1"/>
        <end position="20"/>
    </location>
</feature>
<dbReference type="EMBL" id="JARJCW010000033">
    <property type="protein sequence ID" value="KAJ7208574.1"/>
    <property type="molecule type" value="Genomic_DNA"/>
</dbReference>
<evidence type="ECO:0000256" key="1">
    <source>
        <dbReference type="SAM" id="SignalP"/>
    </source>
</evidence>
<name>A0AAD6VJ94_9AGAR</name>
<evidence type="ECO:0000313" key="2">
    <source>
        <dbReference type="EMBL" id="KAJ7208574.1"/>
    </source>
</evidence>
<dbReference type="AlphaFoldDB" id="A0AAD6VJ94"/>
<sequence length="146" mass="15530">MNVAGWVELVVVLDVQTVLPTITDPGSPEISITHDGPHVARAALLVVADDLGDFGLKNHKKIPVHTPLCTALHISCAGQLPQWSGTGDYIRCDMLGTPVPTTDVLRLAAGIIASMLHIAARPAAAVNAGELRIDLKDFFCSKFTKK</sequence>
<keyword evidence="3" id="KW-1185">Reference proteome</keyword>
<evidence type="ECO:0000313" key="3">
    <source>
        <dbReference type="Proteomes" id="UP001219525"/>
    </source>
</evidence>
<proteinExistence type="predicted"/>
<accession>A0AAD6VJ94</accession>
<dbReference type="Proteomes" id="UP001219525">
    <property type="component" value="Unassembled WGS sequence"/>
</dbReference>
<comment type="caution">
    <text evidence="2">The sequence shown here is derived from an EMBL/GenBank/DDBJ whole genome shotgun (WGS) entry which is preliminary data.</text>
</comment>
<keyword evidence="1" id="KW-0732">Signal</keyword>
<protein>
    <submittedName>
        <fullName evidence="2">Uncharacterized protein</fullName>
    </submittedName>
</protein>
<feature type="chain" id="PRO_5042226833" evidence="1">
    <location>
        <begin position="21"/>
        <end position="146"/>
    </location>
</feature>
<reference evidence="2" key="1">
    <citation type="submission" date="2023-03" db="EMBL/GenBank/DDBJ databases">
        <title>Massive genome expansion in bonnet fungi (Mycena s.s.) driven by repeated elements and novel gene families across ecological guilds.</title>
        <authorList>
            <consortium name="Lawrence Berkeley National Laboratory"/>
            <person name="Harder C.B."/>
            <person name="Miyauchi S."/>
            <person name="Viragh M."/>
            <person name="Kuo A."/>
            <person name="Thoen E."/>
            <person name="Andreopoulos B."/>
            <person name="Lu D."/>
            <person name="Skrede I."/>
            <person name="Drula E."/>
            <person name="Henrissat B."/>
            <person name="Morin E."/>
            <person name="Kohler A."/>
            <person name="Barry K."/>
            <person name="LaButti K."/>
            <person name="Morin E."/>
            <person name="Salamov A."/>
            <person name="Lipzen A."/>
            <person name="Mereny Z."/>
            <person name="Hegedus B."/>
            <person name="Baldrian P."/>
            <person name="Stursova M."/>
            <person name="Weitz H."/>
            <person name="Taylor A."/>
            <person name="Grigoriev I.V."/>
            <person name="Nagy L.G."/>
            <person name="Martin F."/>
            <person name="Kauserud H."/>
        </authorList>
    </citation>
    <scope>NUCLEOTIDE SEQUENCE</scope>
    <source>
        <strain evidence="2">9144</strain>
    </source>
</reference>